<dbReference type="Pfam" id="PF00821">
    <property type="entry name" value="PEPCK_GTP"/>
    <property type="match status" value="1"/>
</dbReference>
<dbReference type="GO" id="GO:0042594">
    <property type="term" value="P:response to starvation"/>
    <property type="evidence" value="ECO:0007669"/>
    <property type="project" value="TreeGrafter"/>
</dbReference>
<feature type="domain" description="Phosphoenolpyruvate carboxykinase C-terminal P-loop" evidence="1">
    <location>
        <begin position="1"/>
        <end position="303"/>
    </location>
</feature>
<dbReference type="GO" id="GO:0033993">
    <property type="term" value="P:response to lipid"/>
    <property type="evidence" value="ECO:0007669"/>
    <property type="project" value="TreeGrafter"/>
</dbReference>
<evidence type="ECO:0000313" key="3">
    <source>
        <dbReference type="Proteomes" id="UP000267096"/>
    </source>
</evidence>
<dbReference type="GO" id="GO:0046327">
    <property type="term" value="P:glycerol biosynthetic process from pyruvate"/>
    <property type="evidence" value="ECO:0007669"/>
    <property type="project" value="TreeGrafter"/>
</dbReference>
<dbReference type="PANTHER" id="PTHR11561:SF0">
    <property type="entry name" value="PHOSPHOENOLPYRUVATE CARBOXYKINASE [GTP]-RELATED"/>
    <property type="match status" value="1"/>
</dbReference>
<dbReference type="GO" id="GO:0005525">
    <property type="term" value="F:GTP binding"/>
    <property type="evidence" value="ECO:0007669"/>
    <property type="project" value="InterPro"/>
</dbReference>
<dbReference type="GO" id="GO:0004613">
    <property type="term" value="F:phosphoenolpyruvate carboxykinase (GTP) activity"/>
    <property type="evidence" value="ECO:0007669"/>
    <property type="project" value="TreeGrafter"/>
</dbReference>
<dbReference type="GO" id="GO:0006107">
    <property type="term" value="P:oxaloacetate metabolic process"/>
    <property type="evidence" value="ECO:0007669"/>
    <property type="project" value="TreeGrafter"/>
</dbReference>
<dbReference type="OrthoDB" id="10054927at2759"/>
<keyword evidence="3" id="KW-1185">Reference proteome</keyword>
<dbReference type="SUPFAM" id="SSF53795">
    <property type="entry name" value="PEP carboxykinase-like"/>
    <property type="match status" value="1"/>
</dbReference>
<dbReference type="GO" id="GO:0005829">
    <property type="term" value="C:cytosol"/>
    <property type="evidence" value="ECO:0007669"/>
    <property type="project" value="TreeGrafter"/>
</dbReference>
<dbReference type="Proteomes" id="UP000267096">
    <property type="component" value="Unassembled WGS sequence"/>
</dbReference>
<dbReference type="GO" id="GO:0030145">
    <property type="term" value="F:manganese ion binding"/>
    <property type="evidence" value="ECO:0007669"/>
    <property type="project" value="TreeGrafter"/>
</dbReference>
<dbReference type="GO" id="GO:0006094">
    <property type="term" value="P:gluconeogenesis"/>
    <property type="evidence" value="ECO:0007669"/>
    <property type="project" value="InterPro"/>
</dbReference>
<name>A0A3P6NPL6_ANISI</name>
<dbReference type="InterPro" id="IPR008209">
    <property type="entry name" value="PEP_carboxykinase_GTP"/>
</dbReference>
<protein>
    <recommendedName>
        <fullName evidence="1">Phosphoenolpyruvate carboxykinase C-terminal P-loop domain-containing protein</fullName>
    </recommendedName>
</protein>
<dbReference type="InterPro" id="IPR013035">
    <property type="entry name" value="PEP_carboxykinase_C"/>
</dbReference>
<proteinExistence type="predicted"/>
<sequence>MKIGKDGRLYALNPLKGFYQHVKGFTPVKNSTGKEFLTKDTIFTNVGYTSNGQPIWNSSDSNRVQGEVSYDWNGQPLNDNAQSNLQHPQASAAVRCSDCPAMHSKWDSDEGVPLSAIVFCTRRRAGVPLIFESFGWQQAVFHASTLRFDCKCDGKGDETRFDPMGMTRYIGYPLGEYIQHWLSFDKTAKKDPSSSQLPKVFFLNLFKENAENKFLWPGFGENIRILQWIVHRISKPAEDTATKTFLGYVPRLNSINLTGIKVDWDDLVATPKPFWVNELRIVRKTLDAIIGNSDFPKAISDEFFEFGKRLSST</sequence>
<dbReference type="GO" id="GO:0019543">
    <property type="term" value="P:propionate catabolic process"/>
    <property type="evidence" value="ECO:0007669"/>
    <property type="project" value="TreeGrafter"/>
</dbReference>
<gene>
    <name evidence="2" type="ORF">ASIM_LOCUS240</name>
</gene>
<accession>A0A3P6NPL6</accession>
<dbReference type="AlphaFoldDB" id="A0A3P6NPL6"/>
<dbReference type="PANTHER" id="PTHR11561">
    <property type="entry name" value="PHOSPHOENOLPYRUVATE CARBOXYKINASE"/>
    <property type="match status" value="1"/>
</dbReference>
<dbReference type="EMBL" id="UYRR01000107">
    <property type="protein sequence ID" value="VDK17509.1"/>
    <property type="molecule type" value="Genomic_DNA"/>
</dbReference>
<organism evidence="2 3">
    <name type="scientific">Anisakis simplex</name>
    <name type="common">Herring worm</name>
    <dbReference type="NCBI Taxonomy" id="6269"/>
    <lineage>
        <taxon>Eukaryota</taxon>
        <taxon>Metazoa</taxon>
        <taxon>Ecdysozoa</taxon>
        <taxon>Nematoda</taxon>
        <taxon>Chromadorea</taxon>
        <taxon>Rhabditida</taxon>
        <taxon>Spirurina</taxon>
        <taxon>Ascaridomorpha</taxon>
        <taxon>Ascaridoidea</taxon>
        <taxon>Anisakidae</taxon>
        <taxon>Anisakis</taxon>
        <taxon>Anisakis simplex complex</taxon>
    </lineage>
</organism>
<reference evidence="2 3" key="1">
    <citation type="submission" date="2018-11" db="EMBL/GenBank/DDBJ databases">
        <authorList>
            <consortium name="Pathogen Informatics"/>
        </authorList>
    </citation>
    <scope>NUCLEOTIDE SEQUENCE [LARGE SCALE GENOMIC DNA]</scope>
</reference>
<evidence type="ECO:0000259" key="1">
    <source>
        <dbReference type="Pfam" id="PF00821"/>
    </source>
</evidence>
<dbReference type="Gene3D" id="3.90.228.20">
    <property type="match status" value="1"/>
</dbReference>
<dbReference type="InterPro" id="IPR035077">
    <property type="entry name" value="PEP_carboxykinase_GTP_C"/>
</dbReference>
<evidence type="ECO:0000313" key="2">
    <source>
        <dbReference type="EMBL" id="VDK17509.1"/>
    </source>
</evidence>
<dbReference type="GO" id="GO:0071333">
    <property type="term" value="P:cellular response to glucose stimulus"/>
    <property type="evidence" value="ECO:0007669"/>
    <property type="project" value="TreeGrafter"/>
</dbReference>